<dbReference type="AlphaFoldDB" id="A0A5B3GEU5"/>
<dbReference type="Proteomes" id="UP000323567">
    <property type="component" value="Unassembled WGS sequence"/>
</dbReference>
<proteinExistence type="predicted"/>
<name>A0A5B3GEU5_9BACT</name>
<organism evidence="2 3">
    <name type="scientific">Alistipes shahii</name>
    <dbReference type="NCBI Taxonomy" id="328814"/>
    <lineage>
        <taxon>Bacteria</taxon>
        <taxon>Pseudomonadati</taxon>
        <taxon>Bacteroidota</taxon>
        <taxon>Bacteroidia</taxon>
        <taxon>Bacteroidales</taxon>
        <taxon>Rikenellaceae</taxon>
        <taxon>Alistipes</taxon>
    </lineage>
</organism>
<dbReference type="PROSITE" id="PS51257">
    <property type="entry name" value="PROKAR_LIPOPROTEIN"/>
    <property type="match status" value="1"/>
</dbReference>
<evidence type="ECO:0000313" key="3">
    <source>
        <dbReference type="Proteomes" id="UP000323567"/>
    </source>
</evidence>
<feature type="signal peptide" evidence="1">
    <location>
        <begin position="1"/>
        <end position="19"/>
    </location>
</feature>
<sequence>MGKFKVFLLGVPLALGALAGCSEEVEYEMPIYDFVNPSVCFFVSDAATGVNLLDPDEPDAILGRPIAVTYGGKRYEVAADAVAAPATRATMPRPLALRLEGVNEYDRIKGYHLAFGEFDPTDGLKGQSFVVDWGDGTSTKVEFDLYVVWKKNRKERIYEAEVHSPIRVDGVARGEGYYDAWIIRITR</sequence>
<keyword evidence="1" id="KW-0732">Signal</keyword>
<dbReference type="RefSeq" id="WP_149886813.1">
    <property type="nucleotide sequence ID" value="NZ_VVXK01000001.1"/>
</dbReference>
<evidence type="ECO:0000313" key="2">
    <source>
        <dbReference type="EMBL" id="KAA2372000.1"/>
    </source>
</evidence>
<reference evidence="2 3" key="1">
    <citation type="journal article" date="2019" name="Nat. Med.">
        <title>A library of human gut bacterial isolates paired with longitudinal multiomics data enables mechanistic microbiome research.</title>
        <authorList>
            <person name="Poyet M."/>
            <person name="Groussin M."/>
            <person name="Gibbons S.M."/>
            <person name="Avila-Pacheco J."/>
            <person name="Jiang X."/>
            <person name="Kearney S.M."/>
            <person name="Perrotta A.R."/>
            <person name="Berdy B."/>
            <person name="Zhao S."/>
            <person name="Lieberman T.D."/>
            <person name="Swanson P.K."/>
            <person name="Smith M."/>
            <person name="Roesemann S."/>
            <person name="Alexander J.E."/>
            <person name="Rich S.A."/>
            <person name="Livny J."/>
            <person name="Vlamakis H."/>
            <person name="Clish C."/>
            <person name="Bullock K."/>
            <person name="Deik A."/>
            <person name="Scott J."/>
            <person name="Pierce K.A."/>
            <person name="Xavier R.J."/>
            <person name="Alm E.J."/>
        </authorList>
    </citation>
    <scope>NUCLEOTIDE SEQUENCE [LARGE SCALE GENOMIC DNA]</scope>
    <source>
        <strain evidence="2 3">BIOML-A2</strain>
    </source>
</reference>
<comment type="caution">
    <text evidence="2">The sequence shown here is derived from an EMBL/GenBank/DDBJ whole genome shotgun (WGS) entry which is preliminary data.</text>
</comment>
<evidence type="ECO:0008006" key="4">
    <source>
        <dbReference type="Google" id="ProtNLM"/>
    </source>
</evidence>
<feature type="chain" id="PRO_5022694252" description="DUF4843 domain-containing protein" evidence="1">
    <location>
        <begin position="20"/>
        <end position="187"/>
    </location>
</feature>
<protein>
    <recommendedName>
        <fullName evidence="4">DUF4843 domain-containing protein</fullName>
    </recommendedName>
</protein>
<evidence type="ECO:0000256" key="1">
    <source>
        <dbReference type="SAM" id="SignalP"/>
    </source>
</evidence>
<gene>
    <name evidence="2" type="ORF">F2Y13_00580</name>
</gene>
<dbReference type="EMBL" id="VVXK01000001">
    <property type="protein sequence ID" value="KAA2372000.1"/>
    <property type="molecule type" value="Genomic_DNA"/>
</dbReference>
<accession>A0A5B3GEU5</accession>